<name>A0A0T9P4Q3_9GAMM</name>
<evidence type="ECO:0000259" key="7">
    <source>
        <dbReference type="Pfam" id="PF00669"/>
    </source>
</evidence>
<keyword evidence="8" id="KW-0966">Cell projection</keyword>
<dbReference type="GO" id="GO:0009288">
    <property type="term" value="C:bacterial-type flagellum"/>
    <property type="evidence" value="ECO:0007669"/>
    <property type="project" value="UniProtKB-SubCell"/>
</dbReference>
<dbReference type="SUPFAM" id="SSF64518">
    <property type="entry name" value="Phase 1 flagellin"/>
    <property type="match status" value="1"/>
</dbReference>
<comment type="similarity">
    <text evidence="3">Belongs to the bacterial flagellin family.</text>
</comment>
<proteinExistence type="inferred from homology"/>
<reference evidence="11" key="2">
    <citation type="submission" date="2015-03" db="EMBL/GenBank/DDBJ databases">
        <authorList>
            <consortium name="Pathogen Informatics"/>
        </authorList>
    </citation>
    <scope>NUCLEOTIDE SEQUENCE [LARGE SCALE GENOMIC DNA]</scope>
    <source>
        <strain evidence="11">A125KOH2</strain>
    </source>
</reference>
<reference evidence="8" key="1">
    <citation type="submission" date="2015-03" db="EMBL/GenBank/DDBJ databases">
        <authorList>
            <person name="Murphy D."/>
        </authorList>
    </citation>
    <scope>NUCLEOTIDE SEQUENCE [LARGE SCALE GENOMIC DNA]</scope>
    <source>
        <strain evidence="8">A125KOH2</strain>
    </source>
</reference>
<keyword evidence="8" id="KW-0969">Cilium</keyword>
<evidence type="ECO:0000256" key="1">
    <source>
        <dbReference type="ARBA" id="ARBA00004365"/>
    </source>
</evidence>
<evidence type="ECO:0000313" key="10">
    <source>
        <dbReference type="Proteomes" id="UP000044625"/>
    </source>
</evidence>
<dbReference type="Proteomes" id="UP000044625">
    <property type="component" value="Unassembled WGS sequence"/>
</dbReference>
<organism evidence="8 11">
    <name type="scientific">Yersinia pekkanenii</name>
    <dbReference type="NCBI Taxonomy" id="1288385"/>
    <lineage>
        <taxon>Bacteria</taxon>
        <taxon>Pseudomonadati</taxon>
        <taxon>Pseudomonadota</taxon>
        <taxon>Gammaproteobacteria</taxon>
        <taxon>Enterobacterales</taxon>
        <taxon>Yersiniaceae</taxon>
        <taxon>Yersinia</taxon>
    </lineage>
</organism>
<dbReference type="GO" id="GO:0005198">
    <property type="term" value="F:structural molecule activity"/>
    <property type="evidence" value="ECO:0007669"/>
    <property type="project" value="InterPro"/>
</dbReference>
<protein>
    <submittedName>
        <fullName evidence="8">Flagellar hook-associated protein FlgL</fullName>
    </submittedName>
</protein>
<evidence type="ECO:0000256" key="4">
    <source>
        <dbReference type="ARBA" id="ARBA00022525"/>
    </source>
</evidence>
<keyword evidence="4" id="KW-0964">Secreted</keyword>
<feature type="domain" description="Flagellin N-terminal" evidence="7">
    <location>
        <begin position="3"/>
        <end position="139"/>
    </location>
</feature>
<keyword evidence="8" id="KW-0282">Flagellum</keyword>
<dbReference type="Gene3D" id="1.20.1330.10">
    <property type="entry name" value="f41 fragment of flagellin, N-terminal domain"/>
    <property type="match status" value="1"/>
</dbReference>
<evidence type="ECO:0000256" key="2">
    <source>
        <dbReference type="ARBA" id="ARBA00004613"/>
    </source>
</evidence>
<dbReference type="RefSeq" id="WP_049611395.1">
    <property type="nucleotide sequence ID" value="NZ_CAWMMU010000013.1"/>
</dbReference>
<evidence type="ECO:0000256" key="3">
    <source>
        <dbReference type="ARBA" id="ARBA00005709"/>
    </source>
</evidence>
<dbReference type="GO" id="GO:0005576">
    <property type="term" value="C:extracellular region"/>
    <property type="evidence" value="ECO:0007669"/>
    <property type="project" value="UniProtKB-SubCell"/>
</dbReference>
<dbReference type="PANTHER" id="PTHR42792">
    <property type="entry name" value="FLAGELLIN"/>
    <property type="match status" value="1"/>
</dbReference>
<dbReference type="InterPro" id="IPR001492">
    <property type="entry name" value="Flagellin"/>
</dbReference>
<evidence type="ECO:0000313" key="8">
    <source>
        <dbReference type="EMBL" id="CNH44858.1"/>
    </source>
</evidence>
<dbReference type="OrthoDB" id="9768249at2"/>
<dbReference type="Pfam" id="PF00669">
    <property type="entry name" value="Flagellin_N"/>
    <property type="match status" value="1"/>
</dbReference>
<evidence type="ECO:0000313" key="9">
    <source>
        <dbReference type="EMBL" id="CRY67658.1"/>
    </source>
</evidence>
<keyword evidence="5" id="KW-0975">Bacterial flagellum</keyword>
<keyword evidence="10" id="KW-1185">Reference proteome</keyword>
<comment type="subcellular location">
    <subcellularLocation>
        <location evidence="1">Bacterial flagellum</location>
    </subcellularLocation>
    <subcellularLocation>
        <location evidence="2">Secreted</location>
    </subcellularLocation>
</comment>
<accession>A0A0T9P4Q3</accession>
<keyword evidence="6" id="KW-0175">Coiled coil</keyword>
<evidence type="ECO:0000256" key="5">
    <source>
        <dbReference type="ARBA" id="ARBA00023143"/>
    </source>
</evidence>
<dbReference type="STRING" id="1288385.ERS137968_02740"/>
<feature type="coiled-coil region" evidence="6">
    <location>
        <begin position="16"/>
        <end position="72"/>
    </location>
</feature>
<dbReference type="AlphaFoldDB" id="A0A0T9P4Q3"/>
<evidence type="ECO:0000256" key="6">
    <source>
        <dbReference type="SAM" id="Coils"/>
    </source>
</evidence>
<dbReference type="PANTHER" id="PTHR42792:SF1">
    <property type="entry name" value="FLAGELLAR HOOK-ASSOCIATED PROTEIN 3"/>
    <property type="match status" value="1"/>
</dbReference>
<dbReference type="InterPro" id="IPR001029">
    <property type="entry name" value="Flagellin_N"/>
</dbReference>
<dbReference type="EMBL" id="CWJL01000013">
    <property type="protein sequence ID" value="CRY67658.1"/>
    <property type="molecule type" value="Genomic_DNA"/>
</dbReference>
<reference evidence="9 10" key="3">
    <citation type="submission" date="2015-03" db="EMBL/GenBank/DDBJ databases">
        <authorList>
            <consortium name="Pathogen Informatics"/>
            <person name="Murphy D."/>
        </authorList>
    </citation>
    <scope>NUCLEOTIDE SEQUENCE [LARGE SCALE GENOMIC DNA]</scope>
    <source>
        <strain evidence="10">type strain: CIP110230</strain>
        <strain evidence="9">Type strain: CIP110230</strain>
    </source>
</reference>
<dbReference type="Proteomes" id="UP000045840">
    <property type="component" value="Unassembled WGS sequence"/>
</dbReference>
<evidence type="ECO:0000313" key="11">
    <source>
        <dbReference type="Proteomes" id="UP000045840"/>
    </source>
</evidence>
<dbReference type="EMBL" id="CQAZ01000009">
    <property type="protein sequence ID" value="CNH44858.1"/>
    <property type="molecule type" value="Genomic_DNA"/>
</dbReference>
<sequence length="304" mass="33705">MRISNSTLLSAMNRFISQHNQKLEKINQQMMTQQRIHLPSEDPIASTRLMQINRAQSDIKQHTDNIDGLSNSLNHQAGRVMAINKQLVVIKDRLLAASNNVKSQTDVSGIADEMNYMLEAVVSELNGKNSEGRYLFSGTASNTKPIELDANNTYVFKGNSDSRQTGVGHGVKIIENVHLQSAFADPTDELAVLNKLKTLCDEIKQGNLSTTSHTTKIDEMMGLIDKTSDQMGVTLTELGIRDKHCKLLKRNHEDMELSNATIQENLGGLDLAESYSELINVMAVANANYTTFKQINGLSLFNLI</sequence>
<gene>
    <name evidence="8" type="primary">flgL_2</name>
    <name evidence="8" type="ORF">ERS008529_01259</name>
    <name evidence="9" type="ORF">ERS137968_02740</name>
</gene>